<reference evidence="1" key="2">
    <citation type="submission" date="2020-11" db="EMBL/GenBank/DDBJ databases">
        <authorList>
            <person name="McCartney M.A."/>
            <person name="Auch B."/>
            <person name="Kono T."/>
            <person name="Mallez S."/>
            <person name="Becker A."/>
            <person name="Gohl D.M."/>
            <person name="Silverstein K.A.T."/>
            <person name="Koren S."/>
            <person name="Bechman K.B."/>
            <person name="Herman A."/>
            <person name="Abrahante J.E."/>
            <person name="Garbe J."/>
        </authorList>
    </citation>
    <scope>NUCLEOTIDE SEQUENCE</scope>
    <source>
        <strain evidence="1">Duluth1</strain>
        <tissue evidence="1">Whole animal</tissue>
    </source>
</reference>
<organism evidence="1 2">
    <name type="scientific">Dreissena polymorpha</name>
    <name type="common">Zebra mussel</name>
    <name type="synonym">Mytilus polymorpha</name>
    <dbReference type="NCBI Taxonomy" id="45954"/>
    <lineage>
        <taxon>Eukaryota</taxon>
        <taxon>Metazoa</taxon>
        <taxon>Spiralia</taxon>
        <taxon>Lophotrochozoa</taxon>
        <taxon>Mollusca</taxon>
        <taxon>Bivalvia</taxon>
        <taxon>Autobranchia</taxon>
        <taxon>Heteroconchia</taxon>
        <taxon>Euheterodonta</taxon>
        <taxon>Imparidentia</taxon>
        <taxon>Neoheterodontei</taxon>
        <taxon>Myida</taxon>
        <taxon>Dreissenoidea</taxon>
        <taxon>Dreissenidae</taxon>
        <taxon>Dreissena</taxon>
    </lineage>
</organism>
<evidence type="ECO:0000313" key="2">
    <source>
        <dbReference type="Proteomes" id="UP000828390"/>
    </source>
</evidence>
<reference evidence="1" key="1">
    <citation type="journal article" date="2019" name="bioRxiv">
        <title>The Genome of the Zebra Mussel, Dreissena polymorpha: A Resource for Invasive Species Research.</title>
        <authorList>
            <person name="McCartney M.A."/>
            <person name="Auch B."/>
            <person name="Kono T."/>
            <person name="Mallez S."/>
            <person name="Zhang Y."/>
            <person name="Obille A."/>
            <person name="Becker A."/>
            <person name="Abrahante J.E."/>
            <person name="Garbe J."/>
            <person name="Badalamenti J.P."/>
            <person name="Herman A."/>
            <person name="Mangelson H."/>
            <person name="Liachko I."/>
            <person name="Sullivan S."/>
            <person name="Sone E.D."/>
            <person name="Koren S."/>
            <person name="Silverstein K.A.T."/>
            <person name="Beckman K.B."/>
            <person name="Gohl D.M."/>
        </authorList>
    </citation>
    <scope>NUCLEOTIDE SEQUENCE</scope>
    <source>
        <strain evidence="1">Duluth1</strain>
        <tissue evidence="1">Whole animal</tissue>
    </source>
</reference>
<keyword evidence="2" id="KW-1185">Reference proteome</keyword>
<sequence length="95" mass="10804">MCILLQQEVEVVPVPDDIYSDVHIVKQAPPSPPIQPIIQPLQVHPGHYHGNDAQAVYSYDPYHVKMEAAEVTSQNPQIWITTPSDESRTSYYIDY</sequence>
<dbReference type="Proteomes" id="UP000828390">
    <property type="component" value="Unassembled WGS sequence"/>
</dbReference>
<dbReference type="EMBL" id="JAIWYP010000009">
    <property type="protein sequence ID" value="KAH3775836.1"/>
    <property type="molecule type" value="Genomic_DNA"/>
</dbReference>
<name>A0A9D4IHN8_DREPO</name>
<dbReference type="AlphaFoldDB" id="A0A9D4IHN8"/>
<evidence type="ECO:0000313" key="1">
    <source>
        <dbReference type="EMBL" id="KAH3775836.1"/>
    </source>
</evidence>
<gene>
    <name evidence="1" type="ORF">DPMN_177243</name>
</gene>
<proteinExistence type="predicted"/>
<comment type="caution">
    <text evidence="1">The sequence shown here is derived from an EMBL/GenBank/DDBJ whole genome shotgun (WGS) entry which is preliminary data.</text>
</comment>
<protein>
    <submittedName>
        <fullName evidence="1">Uncharacterized protein</fullName>
    </submittedName>
</protein>
<accession>A0A9D4IHN8</accession>